<protein>
    <submittedName>
        <fullName evidence="1">Uncharacterized protein</fullName>
    </submittedName>
</protein>
<feature type="non-terminal residue" evidence="1">
    <location>
        <position position="1"/>
    </location>
</feature>
<reference evidence="1" key="1">
    <citation type="submission" date="2021-02" db="EMBL/GenBank/DDBJ databases">
        <authorList>
            <person name="Nowell W R."/>
        </authorList>
    </citation>
    <scope>NUCLEOTIDE SEQUENCE</scope>
</reference>
<dbReference type="EMBL" id="CAJOAX010036760">
    <property type="protein sequence ID" value="CAF4266819.1"/>
    <property type="molecule type" value="Genomic_DNA"/>
</dbReference>
<name>A0A820FMI2_9BILA</name>
<accession>A0A820FMI2</accession>
<dbReference type="AlphaFoldDB" id="A0A820FMI2"/>
<dbReference type="Proteomes" id="UP000663823">
    <property type="component" value="Unassembled WGS sequence"/>
</dbReference>
<comment type="caution">
    <text evidence="1">The sequence shown here is derived from an EMBL/GenBank/DDBJ whole genome shotgun (WGS) entry which is preliminary data.</text>
</comment>
<evidence type="ECO:0000313" key="2">
    <source>
        <dbReference type="Proteomes" id="UP000663823"/>
    </source>
</evidence>
<organism evidence="1 2">
    <name type="scientific">Rotaria sordida</name>
    <dbReference type="NCBI Taxonomy" id="392033"/>
    <lineage>
        <taxon>Eukaryota</taxon>
        <taxon>Metazoa</taxon>
        <taxon>Spiralia</taxon>
        <taxon>Gnathifera</taxon>
        <taxon>Rotifera</taxon>
        <taxon>Eurotatoria</taxon>
        <taxon>Bdelloidea</taxon>
        <taxon>Philodinida</taxon>
        <taxon>Philodinidae</taxon>
        <taxon>Rotaria</taxon>
    </lineage>
</organism>
<sequence length="27" mass="3054">MHVGSMFGSTIEMLRSENLQLRSQLST</sequence>
<evidence type="ECO:0000313" key="1">
    <source>
        <dbReference type="EMBL" id="CAF4266819.1"/>
    </source>
</evidence>
<proteinExistence type="predicted"/>
<gene>
    <name evidence="1" type="ORF">OTI717_LOCUS40957</name>
</gene>